<evidence type="ECO:0000313" key="2">
    <source>
        <dbReference type="EMBL" id="GAY72665.1"/>
    </source>
</evidence>
<dbReference type="EMBL" id="BEXA01000002">
    <property type="protein sequence ID" value="GAY72665.1"/>
    <property type="molecule type" value="Genomic_DNA"/>
</dbReference>
<dbReference type="Pfam" id="PF09186">
    <property type="entry name" value="DUF1949"/>
    <property type="match status" value="1"/>
</dbReference>
<dbReference type="Gene3D" id="3.30.70.240">
    <property type="match status" value="1"/>
</dbReference>
<evidence type="ECO:0000259" key="1">
    <source>
        <dbReference type="Pfam" id="PF09186"/>
    </source>
</evidence>
<dbReference type="Proteomes" id="UP000286974">
    <property type="component" value="Unassembled WGS sequence"/>
</dbReference>
<sequence length="101" mass="11546">MIRAYSNSVSTAIDEIGLVQLINKKIISLTVEYPLLDKLNYYLLENNYQIKDTSYTDKVTIAVAVSEQEVDKFLEDITNLLANQFKSSIGDTEIFEVDFEK</sequence>
<keyword evidence="3" id="KW-1185">Reference proteome</keyword>
<proteinExistence type="predicted"/>
<accession>A0A401FJV3</accession>
<organism evidence="2 3">
    <name type="scientific">Lentilactobacillus kosonis</name>
    <dbReference type="NCBI Taxonomy" id="2810561"/>
    <lineage>
        <taxon>Bacteria</taxon>
        <taxon>Bacillati</taxon>
        <taxon>Bacillota</taxon>
        <taxon>Bacilli</taxon>
        <taxon>Lactobacillales</taxon>
        <taxon>Lactobacillaceae</taxon>
        <taxon>Lentilactobacillus</taxon>
    </lineage>
</organism>
<gene>
    <name evidence="2" type="ORF">NBRC111893_811</name>
</gene>
<comment type="caution">
    <text evidence="2">The sequence shown here is derived from an EMBL/GenBank/DDBJ whole genome shotgun (WGS) entry which is preliminary data.</text>
</comment>
<dbReference type="AlphaFoldDB" id="A0A401FJV3"/>
<reference evidence="2 3" key="1">
    <citation type="submission" date="2017-11" db="EMBL/GenBank/DDBJ databases">
        <title>Draft Genome Sequence of Lactobacillus curieae NBRC 111893 isolated from Koso, a Japanese sugar-Vegetable Fermented Beverage.</title>
        <authorList>
            <person name="Chiou T.Y."/>
            <person name="Oshima K."/>
            <person name="Suda W."/>
            <person name="Hattori M."/>
            <person name="Takahashi T."/>
        </authorList>
    </citation>
    <scope>NUCLEOTIDE SEQUENCE [LARGE SCALE GENOMIC DNA]</scope>
    <source>
        <strain evidence="2 3">NBRC111893</strain>
    </source>
</reference>
<protein>
    <submittedName>
        <fullName evidence="2">Protein co-occurring with transport systems</fullName>
    </submittedName>
</protein>
<dbReference type="SUPFAM" id="SSF54980">
    <property type="entry name" value="EF-G C-terminal domain-like"/>
    <property type="match status" value="1"/>
</dbReference>
<evidence type="ECO:0000313" key="3">
    <source>
        <dbReference type="Proteomes" id="UP000286974"/>
    </source>
</evidence>
<name>A0A401FJV3_9LACO</name>
<feature type="domain" description="UPF0029" evidence="1">
    <location>
        <begin position="29"/>
        <end position="84"/>
    </location>
</feature>
<dbReference type="InterPro" id="IPR015269">
    <property type="entry name" value="UPF0029_Impact_C"/>
</dbReference>
<dbReference type="InterPro" id="IPR035647">
    <property type="entry name" value="EFG_III/V"/>
</dbReference>